<protein>
    <submittedName>
        <fullName evidence="4">PucR family transcriptional regulator</fullName>
    </submittedName>
</protein>
<name>A0A919RFA2_9ACTN</name>
<sequence>MAVHAPATAFTSPAQTETLIKDLARLHASALLVWPPPGEAAPDLTVAARAAGKAGVPIIELRPEADYRTVSRLVAGKTLAQTSHVLQYGDHVHRALAEVLARGSGIPAMARAITGLSHCPVMVVAASGELLAASGFGSAKKAAEAGRLLTENLASLRGGSWAGTGPFELELVSEQPAREFAADGAERPVRALGAAIVFGGELYGWLLLIEPSGPLDDHDLAHQRVIAEHGATLTGSEMLRLHSIEVAEERARGDFVDCLIHRRFADQYELQARARHHRFDVDRSYAVYVVTAAALTVGRRDPGYMSAMMRIIHAIEPPDERRTLAAPVGTSIVVILRLPKSPAELRDSLREQPAVAQYAHQLHRALRGKTGEDLRITYGQSGHGAQGVAAGYYEAQVAMGLARRTGAAPVCGYGDLRIFAAIKDVAASDEGRAFARETLGALRRVRSQTGDLEQIVLAYIKASGNLNAAARSLNLHRNTMLYKLERASRALRMDIRLADTQFMVWLAHHIDILASVTGTMSDELAPPGDDHP</sequence>
<feature type="domain" description="CdaR GGDEF-like" evidence="3">
    <location>
        <begin position="265"/>
        <end position="399"/>
    </location>
</feature>
<gene>
    <name evidence="4" type="ORF">Ssi02_25530</name>
</gene>
<dbReference type="EMBL" id="BOOW01000015">
    <property type="protein sequence ID" value="GII92322.1"/>
    <property type="molecule type" value="Genomic_DNA"/>
</dbReference>
<dbReference type="InterPro" id="IPR051448">
    <property type="entry name" value="CdaR-like_regulators"/>
</dbReference>
<dbReference type="InterPro" id="IPR041522">
    <property type="entry name" value="CdaR_GGDEF"/>
</dbReference>
<reference evidence="4" key="1">
    <citation type="submission" date="2021-01" db="EMBL/GenBank/DDBJ databases">
        <title>Whole genome shotgun sequence of Sinosporangium siamense NBRC 109515.</title>
        <authorList>
            <person name="Komaki H."/>
            <person name="Tamura T."/>
        </authorList>
    </citation>
    <scope>NUCLEOTIDE SEQUENCE</scope>
    <source>
        <strain evidence="4">NBRC 109515</strain>
    </source>
</reference>
<keyword evidence="5" id="KW-1185">Reference proteome</keyword>
<feature type="domain" description="PucR C-terminal helix-turn-helix" evidence="2">
    <location>
        <begin position="455"/>
        <end position="509"/>
    </location>
</feature>
<accession>A0A919RFA2</accession>
<dbReference type="SUPFAM" id="SSF46689">
    <property type="entry name" value="Homeodomain-like"/>
    <property type="match status" value="1"/>
</dbReference>
<dbReference type="InterPro" id="IPR025736">
    <property type="entry name" value="PucR_C-HTH_dom"/>
</dbReference>
<evidence type="ECO:0000259" key="3">
    <source>
        <dbReference type="Pfam" id="PF17853"/>
    </source>
</evidence>
<dbReference type="Pfam" id="PF13556">
    <property type="entry name" value="HTH_30"/>
    <property type="match status" value="1"/>
</dbReference>
<evidence type="ECO:0000256" key="1">
    <source>
        <dbReference type="ARBA" id="ARBA00006754"/>
    </source>
</evidence>
<organism evidence="4 5">
    <name type="scientific">Sinosporangium siamense</name>
    <dbReference type="NCBI Taxonomy" id="1367973"/>
    <lineage>
        <taxon>Bacteria</taxon>
        <taxon>Bacillati</taxon>
        <taxon>Actinomycetota</taxon>
        <taxon>Actinomycetes</taxon>
        <taxon>Streptosporangiales</taxon>
        <taxon>Streptosporangiaceae</taxon>
        <taxon>Sinosporangium</taxon>
    </lineage>
</organism>
<dbReference type="RefSeq" id="WP_204025070.1">
    <property type="nucleotide sequence ID" value="NZ_BOOW01000015.1"/>
</dbReference>
<dbReference type="InterPro" id="IPR042070">
    <property type="entry name" value="PucR_C-HTH_sf"/>
</dbReference>
<dbReference type="PANTHER" id="PTHR33744:SF1">
    <property type="entry name" value="DNA-BINDING TRANSCRIPTIONAL ACTIVATOR ADER"/>
    <property type="match status" value="1"/>
</dbReference>
<evidence type="ECO:0000259" key="2">
    <source>
        <dbReference type="Pfam" id="PF13556"/>
    </source>
</evidence>
<proteinExistence type="inferred from homology"/>
<evidence type="ECO:0000313" key="4">
    <source>
        <dbReference type="EMBL" id="GII92322.1"/>
    </source>
</evidence>
<dbReference type="AlphaFoldDB" id="A0A919RFA2"/>
<dbReference type="Pfam" id="PF17853">
    <property type="entry name" value="GGDEF_2"/>
    <property type="match status" value="1"/>
</dbReference>
<dbReference type="PANTHER" id="PTHR33744">
    <property type="entry name" value="CARBOHYDRATE DIACID REGULATOR"/>
    <property type="match status" value="1"/>
</dbReference>
<comment type="similarity">
    <text evidence="1">Belongs to the CdaR family.</text>
</comment>
<comment type="caution">
    <text evidence="4">The sequence shown here is derived from an EMBL/GenBank/DDBJ whole genome shotgun (WGS) entry which is preliminary data.</text>
</comment>
<dbReference type="InterPro" id="IPR009057">
    <property type="entry name" value="Homeodomain-like_sf"/>
</dbReference>
<evidence type="ECO:0000313" key="5">
    <source>
        <dbReference type="Proteomes" id="UP000606172"/>
    </source>
</evidence>
<dbReference type="Gene3D" id="1.10.10.2840">
    <property type="entry name" value="PucR C-terminal helix-turn-helix domain"/>
    <property type="match status" value="1"/>
</dbReference>
<dbReference type="Proteomes" id="UP000606172">
    <property type="component" value="Unassembled WGS sequence"/>
</dbReference>